<dbReference type="Proteomes" id="UP000254230">
    <property type="component" value="Unassembled WGS sequence"/>
</dbReference>
<dbReference type="Proteomes" id="UP000054639">
    <property type="component" value="Unassembled WGS sequence"/>
</dbReference>
<keyword evidence="5" id="KW-1185">Reference proteome</keyword>
<dbReference type="AlphaFoldDB" id="A0A378L5M0"/>
<evidence type="ECO:0000256" key="2">
    <source>
        <dbReference type="SAM" id="Phobius"/>
    </source>
</evidence>
<keyword evidence="2" id="KW-0472">Membrane</keyword>
<feature type="transmembrane region" description="Helical" evidence="2">
    <location>
        <begin position="65"/>
        <end position="89"/>
    </location>
</feature>
<feature type="region of interest" description="Disordered" evidence="1">
    <location>
        <begin position="137"/>
        <end position="178"/>
    </location>
</feature>
<reference evidence="4 6" key="2">
    <citation type="submission" date="2018-06" db="EMBL/GenBank/DDBJ databases">
        <authorList>
            <consortium name="Pathogen Informatics"/>
            <person name="Doyle S."/>
        </authorList>
    </citation>
    <scope>NUCLEOTIDE SEQUENCE [LARGE SCALE GENOMIC DNA]</scope>
    <source>
        <strain evidence="4 6">NCTC12376</strain>
    </source>
</reference>
<proteinExistence type="predicted"/>
<reference evidence="3 5" key="1">
    <citation type="submission" date="2015-11" db="EMBL/GenBank/DDBJ databases">
        <title>Genomic analysis of 38 Legionella species identifies large and diverse effector repertoires.</title>
        <authorList>
            <person name="Burstein D."/>
            <person name="Amaro F."/>
            <person name="Zusman T."/>
            <person name="Lifshitz Z."/>
            <person name="Cohen O."/>
            <person name="Gilbert J.A."/>
            <person name="Pupko T."/>
            <person name="Shuman H.A."/>
            <person name="Segal G."/>
        </authorList>
    </citation>
    <scope>NUCLEOTIDE SEQUENCE [LARGE SCALE GENOMIC DNA]</scope>
    <source>
        <strain evidence="3 5">ATCC 49507</strain>
    </source>
</reference>
<evidence type="ECO:0000313" key="5">
    <source>
        <dbReference type="Proteomes" id="UP000054639"/>
    </source>
</evidence>
<feature type="compositionally biased region" description="Polar residues" evidence="1">
    <location>
        <begin position="165"/>
        <end position="178"/>
    </location>
</feature>
<dbReference type="OrthoDB" id="5654362at2"/>
<evidence type="ECO:0008006" key="7">
    <source>
        <dbReference type="Google" id="ProtNLM"/>
    </source>
</evidence>
<dbReference type="STRING" id="45072.Lqua_1746"/>
<dbReference type="EMBL" id="UGOW01000001">
    <property type="protein sequence ID" value="STY19390.1"/>
    <property type="molecule type" value="Genomic_DNA"/>
</dbReference>
<evidence type="ECO:0000313" key="3">
    <source>
        <dbReference type="EMBL" id="KTD49294.1"/>
    </source>
</evidence>
<dbReference type="EMBL" id="LNYR01000021">
    <property type="protein sequence ID" value="KTD49294.1"/>
    <property type="molecule type" value="Genomic_DNA"/>
</dbReference>
<evidence type="ECO:0000256" key="1">
    <source>
        <dbReference type="SAM" id="MobiDB-lite"/>
    </source>
</evidence>
<name>A0A378L5M0_9GAMM</name>
<evidence type="ECO:0000313" key="6">
    <source>
        <dbReference type="Proteomes" id="UP000254230"/>
    </source>
</evidence>
<accession>A0A378L5M0</accession>
<feature type="transmembrane region" description="Helical" evidence="2">
    <location>
        <begin position="40"/>
        <end position="59"/>
    </location>
</feature>
<sequence length="178" mass="19773">MWSIIYEWFKRNKPYLTMLFLSSLAVGLLVASLSILFPPVIVTFSSLTLFGIAPLAFLATLNAPLAVFTLSAIMMGISAGVIASGIMVVKQLTTIGMHLYSLFAGEENQDAEDLATGSYEYFNKYLQPETYEYVEEDDDEEFHELVSDSSSDDDEDSVPSFDSQFIDSVETNSPLTMR</sequence>
<evidence type="ECO:0000313" key="4">
    <source>
        <dbReference type="EMBL" id="STY19390.1"/>
    </source>
</evidence>
<feature type="transmembrane region" description="Helical" evidence="2">
    <location>
        <begin position="15"/>
        <end position="33"/>
    </location>
</feature>
<keyword evidence="2" id="KW-0812">Transmembrane</keyword>
<protein>
    <recommendedName>
        <fullName evidence="7">Transmembrane protein</fullName>
    </recommendedName>
</protein>
<dbReference type="RefSeq" id="WP_133141036.1">
    <property type="nucleotide sequence ID" value="NZ_CAAAIL010000002.1"/>
</dbReference>
<gene>
    <name evidence="3" type="ORF">Lqua_1746</name>
    <name evidence="4" type="ORF">NCTC12376_03229</name>
</gene>
<organism evidence="4 6">
    <name type="scientific">Legionella quateirensis</name>
    <dbReference type="NCBI Taxonomy" id="45072"/>
    <lineage>
        <taxon>Bacteria</taxon>
        <taxon>Pseudomonadati</taxon>
        <taxon>Pseudomonadota</taxon>
        <taxon>Gammaproteobacteria</taxon>
        <taxon>Legionellales</taxon>
        <taxon>Legionellaceae</taxon>
        <taxon>Legionella</taxon>
    </lineage>
</organism>
<keyword evidence="2" id="KW-1133">Transmembrane helix</keyword>